<feature type="domain" description="Heterokaryon incompatibility" evidence="1">
    <location>
        <begin position="46"/>
        <end position="212"/>
    </location>
</feature>
<dbReference type="EMBL" id="MU006319">
    <property type="protein sequence ID" value="KAF2848268.1"/>
    <property type="molecule type" value="Genomic_DNA"/>
</dbReference>
<dbReference type="Pfam" id="PF06985">
    <property type="entry name" value="HET"/>
    <property type="match status" value="1"/>
</dbReference>
<dbReference type="Proteomes" id="UP000799423">
    <property type="component" value="Unassembled WGS sequence"/>
</dbReference>
<gene>
    <name evidence="2" type="ORF">T440DRAFT_536963</name>
</gene>
<dbReference type="InterPro" id="IPR010730">
    <property type="entry name" value="HET"/>
</dbReference>
<dbReference type="AlphaFoldDB" id="A0A6A7B1N5"/>
<accession>A0A6A7B1N5</accession>
<keyword evidence="3" id="KW-1185">Reference proteome</keyword>
<dbReference type="PANTHER" id="PTHR24148">
    <property type="entry name" value="ANKYRIN REPEAT DOMAIN-CONTAINING PROTEIN 39 HOMOLOG-RELATED"/>
    <property type="match status" value="1"/>
</dbReference>
<dbReference type="InterPro" id="IPR052895">
    <property type="entry name" value="HetReg/Transcr_Mod"/>
</dbReference>
<dbReference type="OrthoDB" id="5386682at2759"/>
<name>A0A6A7B1N5_9PLEO</name>
<evidence type="ECO:0000313" key="3">
    <source>
        <dbReference type="Proteomes" id="UP000799423"/>
    </source>
</evidence>
<sequence>MVQRDALYRPLCNSLGVRLLRLECDGGTETLRATLLPTRLDQAPQYHALSYCWGTASASAVIYVNEYALSITPNLAQALLVLKQNSAIVEASTPGFLNIWIDQICIDQTNLEERGQQVSLMKEIYSTAVRTVIWLGTDEGFAESGFALCRSIHAIFLRENPNAHSLTQLPWRPFDEQEHLARGLPGLEDSSWKHLGTLFQSPWFRRLWIFQEVVLSPEDPIVLCGRWSCSWERLSWSACWLWNYGYFDHGIVPISVSAANSILEVTKTDATWDVGALVHMSHGYFKATDARDKIYGLLGMRDTASNQVENSVPVNYCLSPHRVYRDATWHIMSSTKSLAVLSTSLCRTEGIFDPYRCFGRQWYWNNPVSWTPNFDYFVSSNDLTDLRVMSTAGQGHSISTLDYRPSYRAAKSMVADVSRMCTPDDRDNLFVKGLRVDTVRECLEINTPRGLSLQVLKFPTWPFRSMLSANRVYISENSHLGRWRLALHYLYSYLTALRRPAVLRMWEKTIEYHGHSDVEDTARSFLCTTSAGVTAEYKPVDDTSLADMCAYMLDLYHVWGPRRQDASLKRSLEFLEERAENGEPERYRLAMEQACVIRRFFITKKGHLGIGSTGLRAGDTVCVLFGGGVPFILRAEKNHWLLIGNAYISGLMEGQAVHAWNQDSGLEPESFEIH</sequence>
<dbReference type="Pfam" id="PF26639">
    <property type="entry name" value="Het-6_barrel"/>
    <property type="match status" value="1"/>
</dbReference>
<organism evidence="2 3">
    <name type="scientific">Plenodomus tracheiphilus IPT5</name>
    <dbReference type="NCBI Taxonomy" id="1408161"/>
    <lineage>
        <taxon>Eukaryota</taxon>
        <taxon>Fungi</taxon>
        <taxon>Dikarya</taxon>
        <taxon>Ascomycota</taxon>
        <taxon>Pezizomycotina</taxon>
        <taxon>Dothideomycetes</taxon>
        <taxon>Pleosporomycetidae</taxon>
        <taxon>Pleosporales</taxon>
        <taxon>Pleosporineae</taxon>
        <taxon>Leptosphaeriaceae</taxon>
        <taxon>Plenodomus</taxon>
    </lineage>
</organism>
<dbReference type="PANTHER" id="PTHR24148:SF64">
    <property type="entry name" value="HETEROKARYON INCOMPATIBILITY DOMAIN-CONTAINING PROTEIN"/>
    <property type="match status" value="1"/>
</dbReference>
<protein>
    <submittedName>
        <fullName evidence="2">HET-domain-containing protein</fullName>
    </submittedName>
</protein>
<proteinExistence type="predicted"/>
<evidence type="ECO:0000313" key="2">
    <source>
        <dbReference type="EMBL" id="KAF2848268.1"/>
    </source>
</evidence>
<reference evidence="2" key="1">
    <citation type="submission" date="2020-01" db="EMBL/GenBank/DDBJ databases">
        <authorList>
            <consortium name="DOE Joint Genome Institute"/>
            <person name="Haridas S."/>
            <person name="Albert R."/>
            <person name="Binder M."/>
            <person name="Bloem J."/>
            <person name="Labutti K."/>
            <person name="Salamov A."/>
            <person name="Andreopoulos B."/>
            <person name="Baker S.E."/>
            <person name="Barry K."/>
            <person name="Bills G."/>
            <person name="Bluhm B.H."/>
            <person name="Cannon C."/>
            <person name="Castanera R."/>
            <person name="Culley D.E."/>
            <person name="Daum C."/>
            <person name="Ezra D."/>
            <person name="Gonzalez J.B."/>
            <person name="Henrissat B."/>
            <person name="Kuo A."/>
            <person name="Liang C."/>
            <person name="Lipzen A."/>
            <person name="Lutzoni F."/>
            <person name="Magnuson J."/>
            <person name="Mondo S."/>
            <person name="Nolan M."/>
            <person name="Ohm R."/>
            <person name="Pangilinan J."/>
            <person name="Park H.-J."/>
            <person name="Ramirez L."/>
            <person name="Alfaro M."/>
            <person name="Sun H."/>
            <person name="Tritt A."/>
            <person name="Yoshinaga Y."/>
            <person name="Zwiers L.-H."/>
            <person name="Turgeon B.G."/>
            <person name="Goodwin S.B."/>
            <person name="Spatafora J.W."/>
            <person name="Crous P.W."/>
            <person name="Grigoriev I.V."/>
        </authorList>
    </citation>
    <scope>NUCLEOTIDE SEQUENCE</scope>
    <source>
        <strain evidence="2">IPT5</strain>
    </source>
</reference>
<evidence type="ECO:0000259" key="1">
    <source>
        <dbReference type="Pfam" id="PF06985"/>
    </source>
</evidence>